<dbReference type="GO" id="GO:0006915">
    <property type="term" value="P:apoptotic process"/>
    <property type="evidence" value="ECO:0007669"/>
    <property type="project" value="UniProtKB-KW"/>
</dbReference>
<evidence type="ECO:0000256" key="13">
    <source>
        <dbReference type="ARBA" id="ARBA00042316"/>
    </source>
</evidence>
<protein>
    <recommendedName>
        <fullName evidence="11">Ubiquitin-conjugating enzyme E2 Z</fullName>
        <ecNumber evidence="3">2.3.2.23</ecNumber>
    </recommendedName>
    <alternativeName>
        <fullName evidence="12">E2 ubiquitin-conjugating enzyme Z</fullName>
    </alternativeName>
    <alternativeName>
        <fullName evidence="14">Ubiquitin carrier protein Z</fullName>
    </alternativeName>
    <alternativeName>
        <fullName evidence="13">Ubiquitin-protein ligase Z</fullName>
    </alternativeName>
</protein>
<dbReference type="Pfam" id="PF00179">
    <property type="entry name" value="UQ_con"/>
    <property type="match status" value="1"/>
</dbReference>
<dbReference type="InterPro" id="IPR016135">
    <property type="entry name" value="UBQ-conjugating_enzyme/RWD"/>
</dbReference>
<dbReference type="GO" id="GO:0004869">
    <property type="term" value="F:cysteine-type endopeptidase inhibitor activity"/>
    <property type="evidence" value="ECO:0007669"/>
    <property type="project" value="TreeGrafter"/>
</dbReference>
<dbReference type="GO" id="GO:0005737">
    <property type="term" value="C:cytoplasm"/>
    <property type="evidence" value="ECO:0007669"/>
    <property type="project" value="UniProtKB-SubCell"/>
</dbReference>
<dbReference type="CDD" id="cd23809">
    <property type="entry name" value="UBCc_UBE2Z"/>
    <property type="match status" value="1"/>
</dbReference>
<evidence type="ECO:0000256" key="11">
    <source>
        <dbReference type="ARBA" id="ARBA00039894"/>
    </source>
</evidence>
<evidence type="ECO:0000256" key="7">
    <source>
        <dbReference type="ARBA" id="ARBA00022741"/>
    </source>
</evidence>
<sequence length="275" mass="30441">MANATAGSKASKNSLTVASWDPMLHLNEQPTPSCLARVTRDIAEIMADPLPGIFISPEESDLTRIHAIVVGPEGTPYEGGFFHFFMKCPPNYPLVPPRVRIMTTDAGRVRFNPNLYACGKVCLSILGTWQGPAWSPVQNIGTVFISIQSLMNEDPFYNEPGVPTMPVFSTRYSDRVRHDTVRVAICDAVEACLQEQPPYPPYLASAVLKTFADSYDKYEDMVQRLVQLNSSWRLSWILGVTATYQYEPLLSRLRQLGPRVKDKIAADGAAEAGAE</sequence>
<dbReference type="PROSITE" id="PS50127">
    <property type="entry name" value="UBC_2"/>
    <property type="match status" value="1"/>
</dbReference>
<evidence type="ECO:0000256" key="1">
    <source>
        <dbReference type="ARBA" id="ARBA00004123"/>
    </source>
</evidence>
<proteinExistence type="predicted"/>
<dbReference type="GO" id="GO:0043066">
    <property type="term" value="P:negative regulation of apoptotic process"/>
    <property type="evidence" value="ECO:0007669"/>
    <property type="project" value="TreeGrafter"/>
</dbReference>
<dbReference type="InterPro" id="IPR000608">
    <property type="entry name" value="UBC"/>
</dbReference>
<keyword evidence="4" id="KW-0963">Cytoplasm</keyword>
<evidence type="ECO:0000256" key="5">
    <source>
        <dbReference type="ARBA" id="ARBA00022679"/>
    </source>
</evidence>
<evidence type="ECO:0000256" key="14">
    <source>
        <dbReference type="ARBA" id="ARBA00042401"/>
    </source>
</evidence>
<dbReference type="PANTHER" id="PTHR46116:SF26">
    <property type="entry name" value="UBIQUITIN-CONJUGATING ENZYME E2 Z"/>
    <property type="match status" value="1"/>
</dbReference>
<evidence type="ECO:0000256" key="10">
    <source>
        <dbReference type="ARBA" id="ARBA00023242"/>
    </source>
</evidence>
<evidence type="ECO:0000256" key="6">
    <source>
        <dbReference type="ARBA" id="ARBA00022703"/>
    </source>
</evidence>
<feature type="domain" description="UBC core" evidence="15">
    <location>
        <begin position="33"/>
        <end position="194"/>
    </location>
</feature>
<evidence type="ECO:0000256" key="2">
    <source>
        <dbReference type="ARBA" id="ARBA00004496"/>
    </source>
</evidence>
<evidence type="ECO:0000313" key="16">
    <source>
        <dbReference type="EMBL" id="JAP82870.1"/>
    </source>
</evidence>
<keyword evidence="10" id="KW-0539">Nucleus</keyword>
<dbReference type="EMBL" id="GEDV01005687">
    <property type="protein sequence ID" value="JAP82870.1"/>
    <property type="molecule type" value="Transcribed_RNA"/>
</dbReference>
<evidence type="ECO:0000256" key="9">
    <source>
        <dbReference type="ARBA" id="ARBA00022840"/>
    </source>
</evidence>
<evidence type="ECO:0000256" key="8">
    <source>
        <dbReference type="ARBA" id="ARBA00022786"/>
    </source>
</evidence>
<reference evidence="16" key="1">
    <citation type="journal article" date="2016" name="Ticks Tick Borne Dis.">
        <title>De novo assembly and annotation of the salivary gland transcriptome of Rhipicephalus appendiculatus male and female ticks during blood feeding.</title>
        <authorList>
            <person name="de Castro M.H."/>
            <person name="de Klerk D."/>
            <person name="Pienaar R."/>
            <person name="Latif A.A."/>
            <person name="Rees D.J."/>
            <person name="Mans B.J."/>
        </authorList>
    </citation>
    <scope>NUCLEOTIDE SEQUENCE</scope>
    <source>
        <tissue evidence="16">Salivary glands</tissue>
    </source>
</reference>
<dbReference type="SUPFAM" id="SSF54495">
    <property type="entry name" value="UBC-like"/>
    <property type="match status" value="1"/>
</dbReference>
<dbReference type="GO" id="GO:0005524">
    <property type="term" value="F:ATP binding"/>
    <property type="evidence" value="ECO:0007669"/>
    <property type="project" value="UniProtKB-KW"/>
</dbReference>
<dbReference type="EC" id="2.3.2.23" evidence="3"/>
<evidence type="ECO:0000256" key="3">
    <source>
        <dbReference type="ARBA" id="ARBA00012486"/>
    </source>
</evidence>
<dbReference type="Gene3D" id="3.10.110.10">
    <property type="entry name" value="Ubiquitin Conjugating Enzyme"/>
    <property type="match status" value="1"/>
</dbReference>
<dbReference type="SMART" id="SM00212">
    <property type="entry name" value="UBCc"/>
    <property type="match status" value="1"/>
</dbReference>
<dbReference type="PANTHER" id="PTHR46116">
    <property type="entry name" value="(E3-INDEPENDENT) E2 UBIQUITIN-CONJUGATING ENZYME"/>
    <property type="match status" value="1"/>
</dbReference>
<dbReference type="GO" id="GO:0005634">
    <property type="term" value="C:nucleus"/>
    <property type="evidence" value="ECO:0007669"/>
    <property type="project" value="UniProtKB-SubCell"/>
</dbReference>
<accession>A0A131YWH9</accession>
<evidence type="ECO:0000259" key="15">
    <source>
        <dbReference type="PROSITE" id="PS50127"/>
    </source>
</evidence>
<organism evidence="16">
    <name type="scientific">Rhipicephalus appendiculatus</name>
    <name type="common">Brown ear tick</name>
    <dbReference type="NCBI Taxonomy" id="34631"/>
    <lineage>
        <taxon>Eukaryota</taxon>
        <taxon>Metazoa</taxon>
        <taxon>Ecdysozoa</taxon>
        <taxon>Arthropoda</taxon>
        <taxon>Chelicerata</taxon>
        <taxon>Arachnida</taxon>
        <taxon>Acari</taxon>
        <taxon>Parasitiformes</taxon>
        <taxon>Ixodida</taxon>
        <taxon>Ixodoidea</taxon>
        <taxon>Ixodidae</taxon>
        <taxon>Rhipicephalinae</taxon>
        <taxon>Rhipicephalus</taxon>
        <taxon>Rhipicephalus</taxon>
    </lineage>
</organism>
<keyword evidence="7" id="KW-0547">Nucleotide-binding</keyword>
<evidence type="ECO:0000256" key="12">
    <source>
        <dbReference type="ARBA" id="ARBA00041798"/>
    </source>
</evidence>
<evidence type="ECO:0000256" key="4">
    <source>
        <dbReference type="ARBA" id="ARBA00022490"/>
    </source>
</evidence>
<dbReference type="GO" id="GO:0061631">
    <property type="term" value="F:ubiquitin conjugating enzyme activity"/>
    <property type="evidence" value="ECO:0007669"/>
    <property type="project" value="UniProtKB-EC"/>
</dbReference>
<comment type="subcellular location">
    <subcellularLocation>
        <location evidence="2">Cytoplasm</location>
    </subcellularLocation>
    <subcellularLocation>
        <location evidence="1">Nucleus</location>
    </subcellularLocation>
</comment>
<keyword evidence="5" id="KW-0808">Transferase</keyword>
<name>A0A131YWH9_RHIAP</name>
<keyword evidence="9" id="KW-0067">ATP-binding</keyword>
<keyword evidence="8" id="KW-0833">Ubl conjugation pathway</keyword>
<keyword evidence="6" id="KW-0053">Apoptosis</keyword>
<dbReference type="AlphaFoldDB" id="A0A131YWH9"/>